<dbReference type="EMBL" id="JAPEVB010000002">
    <property type="protein sequence ID" value="KAJ4394606.1"/>
    <property type="molecule type" value="Genomic_DNA"/>
</dbReference>
<keyword evidence="2" id="KW-0479">Metal-binding</keyword>
<dbReference type="OrthoDB" id="21474at2759"/>
<dbReference type="SUPFAM" id="SSF57667">
    <property type="entry name" value="beta-beta-alpha zinc fingers"/>
    <property type="match status" value="1"/>
</dbReference>
<keyword evidence="6" id="KW-0539">Nucleus</keyword>
<comment type="similarity">
    <text evidence="7">Belongs to the UPF0743 family.</text>
</comment>
<evidence type="ECO:0000313" key="11">
    <source>
        <dbReference type="EMBL" id="KAJ4394606.1"/>
    </source>
</evidence>
<keyword evidence="12" id="KW-1185">Reference proteome</keyword>
<feature type="compositionally biased region" description="Basic residues" evidence="9">
    <location>
        <begin position="268"/>
        <end position="278"/>
    </location>
</feature>
<dbReference type="Proteomes" id="UP001140453">
    <property type="component" value="Unassembled WGS sequence"/>
</dbReference>
<dbReference type="AlphaFoldDB" id="A0A9W8YZG1"/>
<proteinExistence type="inferred from homology"/>
<evidence type="ECO:0000256" key="1">
    <source>
        <dbReference type="ARBA" id="ARBA00004123"/>
    </source>
</evidence>
<keyword evidence="4 8" id="KW-0863">Zinc-finger</keyword>
<feature type="region of interest" description="Disordered" evidence="9">
    <location>
        <begin position="187"/>
        <end position="348"/>
    </location>
</feature>
<keyword evidence="3" id="KW-0677">Repeat</keyword>
<evidence type="ECO:0000256" key="7">
    <source>
        <dbReference type="ARBA" id="ARBA00061084"/>
    </source>
</evidence>
<dbReference type="PANTHER" id="PTHR13100:SF10">
    <property type="entry name" value="CELL GROWTH-REGULATING NUCLEOLAR PROTEIN"/>
    <property type="match status" value="1"/>
</dbReference>
<dbReference type="Pfam" id="PF08790">
    <property type="entry name" value="zf-LYAR"/>
    <property type="match status" value="1"/>
</dbReference>
<feature type="compositionally biased region" description="Basic residues" evidence="9">
    <location>
        <begin position="302"/>
        <end position="324"/>
    </location>
</feature>
<dbReference type="GO" id="GO:0005730">
    <property type="term" value="C:nucleolus"/>
    <property type="evidence" value="ECO:0007669"/>
    <property type="project" value="TreeGrafter"/>
</dbReference>
<keyword evidence="5" id="KW-0862">Zinc</keyword>
<dbReference type="InterPro" id="IPR014898">
    <property type="entry name" value="Znf_C2H2_LYAR"/>
</dbReference>
<dbReference type="InterPro" id="IPR036236">
    <property type="entry name" value="Znf_C2H2_sf"/>
</dbReference>
<evidence type="ECO:0000313" key="12">
    <source>
        <dbReference type="Proteomes" id="UP001140453"/>
    </source>
</evidence>
<feature type="domain" description="Zinc finger C2H2 LYAR-type" evidence="10">
    <location>
        <begin position="29"/>
        <end position="56"/>
    </location>
</feature>
<evidence type="ECO:0000256" key="5">
    <source>
        <dbReference type="ARBA" id="ARBA00022833"/>
    </source>
</evidence>
<dbReference type="Gene3D" id="3.30.1490.490">
    <property type="match status" value="1"/>
</dbReference>
<dbReference type="GO" id="GO:0008270">
    <property type="term" value="F:zinc ion binding"/>
    <property type="evidence" value="ECO:0007669"/>
    <property type="project" value="UniProtKB-KW"/>
</dbReference>
<dbReference type="PANTHER" id="PTHR13100">
    <property type="entry name" value="CELL GROWTH-REGULATING NUCLEOLAR PROTEIN LYAR"/>
    <property type="match status" value="1"/>
</dbReference>
<dbReference type="InterPro" id="IPR039999">
    <property type="entry name" value="LYAR"/>
</dbReference>
<dbReference type="GO" id="GO:0006364">
    <property type="term" value="P:rRNA processing"/>
    <property type="evidence" value="ECO:0007669"/>
    <property type="project" value="TreeGrafter"/>
</dbReference>
<gene>
    <name evidence="11" type="ORF">N0V93_003825</name>
</gene>
<evidence type="ECO:0000256" key="6">
    <source>
        <dbReference type="ARBA" id="ARBA00023242"/>
    </source>
</evidence>
<dbReference type="FunFam" id="3.30.1490.490:FF:000001">
    <property type="entry name" value="cell growth-regulating nucleolar protein-like"/>
    <property type="match status" value="1"/>
</dbReference>
<name>A0A9W8YZG1_9PEZI</name>
<protein>
    <recommendedName>
        <fullName evidence="10">Zinc finger C2H2 LYAR-type domain-containing protein</fullName>
    </recommendedName>
</protein>
<dbReference type="GO" id="GO:0000122">
    <property type="term" value="P:negative regulation of transcription by RNA polymerase II"/>
    <property type="evidence" value="ECO:0007669"/>
    <property type="project" value="TreeGrafter"/>
</dbReference>
<reference evidence="11" key="1">
    <citation type="submission" date="2022-10" db="EMBL/GenBank/DDBJ databases">
        <title>Tapping the CABI collections for fungal endophytes: first genome assemblies for Collariella, Neodidymelliopsis, Ascochyta clinopodiicola, Didymella pomorum, Didymosphaeria variabile, Neocosmospora piperis and Neocucurbitaria cava.</title>
        <authorList>
            <person name="Hill R."/>
        </authorList>
    </citation>
    <scope>NUCLEOTIDE SEQUENCE</scope>
    <source>
        <strain evidence="11">IMI 355082</strain>
    </source>
</reference>
<evidence type="ECO:0000256" key="9">
    <source>
        <dbReference type="SAM" id="MobiDB-lite"/>
    </source>
</evidence>
<evidence type="ECO:0000256" key="8">
    <source>
        <dbReference type="PROSITE-ProRule" id="PRU01145"/>
    </source>
</evidence>
<organism evidence="11 12">
    <name type="scientific">Gnomoniopsis smithogilvyi</name>
    <dbReference type="NCBI Taxonomy" id="1191159"/>
    <lineage>
        <taxon>Eukaryota</taxon>
        <taxon>Fungi</taxon>
        <taxon>Dikarya</taxon>
        <taxon>Ascomycota</taxon>
        <taxon>Pezizomycotina</taxon>
        <taxon>Sordariomycetes</taxon>
        <taxon>Sordariomycetidae</taxon>
        <taxon>Diaporthales</taxon>
        <taxon>Gnomoniaceae</taxon>
        <taxon>Gnomoniopsis</taxon>
    </lineage>
</organism>
<accession>A0A9W8YZG1</accession>
<feature type="compositionally biased region" description="Polar residues" evidence="9">
    <location>
        <begin position="281"/>
        <end position="293"/>
    </location>
</feature>
<sequence length="425" mass="47277">MQRAALPCGDVLTKKKLDPHRNRCRGATFTCIDCMVHFYGTEYRTHTSCMTEEQKYQGALYKNKKVKTGNNNNNHHPNAEETMAHHAYVEDVVDFEGGWEDITNSAPPRAPSPPLPNDINVFDFQVNPTPTASTVALPQLHGPSEAEASERNAVVRFEDRTMYDDADMMADDEALITYGSGPIPAGVTAYETPMPKARRRSDKEGKKDKKRKRLHVATHDLEMTDAPVLHSGLTGGLRRMMDPQAFPPSPDYSGSGGEVAETPASPLKKSKHSRHHRSSRQESGIGNNLMSMLTSGSTKSSSKAKKRKSTATTSSKKRHSHHSTKRLDGAKEPKLIGYNDHNGDEKRSGSGALVRYDYRADLFFSMVNKGPESERGCSVNKALKRFHRERTASGDAMSKPLEEKELFKTLRMKRNESGEIVLFCV</sequence>
<evidence type="ECO:0000256" key="4">
    <source>
        <dbReference type="ARBA" id="ARBA00022771"/>
    </source>
</evidence>
<evidence type="ECO:0000259" key="10">
    <source>
        <dbReference type="Pfam" id="PF08790"/>
    </source>
</evidence>
<evidence type="ECO:0000256" key="2">
    <source>
        <dbReference type="ARBA" id="ARBA00022723"/>
    </source>
</evidence>
<comment type="caution">
    <text evidence="11">The sequence shown here is derived from an EMBL/GenBank/DDBJ whole genome shotgun (WGS) entry which is preliminary data.</text>
</comment>
<comment type="subcellular location">
    <subcellularLocation>
        <location evidence="1">Nucleus</location>
    </subcellularLocation>
</comment>
<evidence type="ECO:0000256" key="3">
    <source>
        <dbReference type="ARBA" id="ARBA00022737"/>
    </source>
</evidence>
<dbReference type="GO" id="GO:0003677">
    <property type="term" value="F:DNA binding"/>
    <property type="evidence" value="ECO:0007669"/>
    <property type="project" value="InterPro"/>
</dbReference>
<feature type="compositionally biased region" description="Basic and acidic residues" evidence="9">
    <location>
        <begin position="325"/>
        <end position="334"/>
    </location>
</feature>
<dbReference type="PROSITE" id="PS51804">
    <property type="entry name" value="ZF_C2HC_LYAR"/>
    <property type="match status" value="1"/>
</dbReference>